<keyword evidence="3" id="KW-1185">Reference proteome</keyword>
<organism evidence="2 3">
    <name type="scientific">Serendipita vermifera MAFF 305830</name>
    <dbReference type="NCBI Taxonomy" id="933852"/>
    <lineage>
        <taxon>Eukaryota</taxon>
        <taxon>Fungi</taxon>
        <taxon>Dikarya</taxon>
        <taxon>Basidiomycota</taxon>
        <taxon>Agaricomycotina</taxon>
        <taxon>Agaricomycetes</taxon>
        <taxon>Sebacinales</taxon>
        <taxon>Serendipitaceae</taxon>
        <taxon>Serendipita</taxon>
    </lineage>
</organism>
<gene>
    <name evidence="2" type="ORF">M408DRAFT_23026</name>
</gene>
<dbReference type="EMBL" id="KN824289">
    <property type="protein sequence ID" value="KIM29216.1"/>
    <property type="molecule type" value="Genomic_DNA"/>
</dbReference>
<protein>
    <submittedName>
        <fullName evidence="2">Uncharacterized protein</fullName>
    </submittedName>
</protein>
<accession>A0A0C3BCQ5</accession>
<evidence type="ECO:0000313" key="3">
    <source>
        <dbReference type="Proteomes" id="UP000054097"/>
    </source>
</evidence>
<name>A0A0C3BCQ5_SERVB</name>
<dbReference type="Proteomes" id="UP000054097">
    <property type="component" value="Unassembled WGS sequence"/>
</dbReference>
<feature type="region of interest" description="Disordered" evidence="1">
    <location>
        <begin position="82"/>
        <end position="101"/>
    </location>
</feature>
<evidence type="ECO:0000256" key="1">
    <source>
        <dbReference type="SAM" id="MobiDB-lite"/>
    </source>
</evidence>
<proteinExistence type="predicted"/>
<reference evidence="3" key="2">
    <citation type="submission" date="2015-01" db="EMBL/GenBank/DDBJ databases">
        <title>Evolutionary Origins and Diversification of the Mycorrhizal Mutualists.</title>
        <authorList>
            <consortium name="DOE Joint Genome Institute"/>
            <consortium name="Mycorrhizal Genomics Consortium"/>
            <person name="Kohler A."/>
            <person name="Kuo A."/>
            <person name="Nagy L.G."/>
            <person name="Floudas D."/>
            <person name="Copeland A."/>
            <person name="Barry K.W."/>
            <person name="Cichocki N."/>
            <person name="Veneault-Fourrey C."/>
            <person name="LaButti K."/>
            <person name="Lindquist E.A."/>
            <person name="Lipzen A."/>
            <person name="Lundell T."/>
            <person name="Morin E."/>
            <person name="Murat C."/>
            <person name="Riley R."/>
            <person name="Ohm R."/>
            <person name="Sun H."/>
            <person name="Tunlid A."/>
            <person name="Henrissat B."/>
            <person name="Grigoriev I.V."/>
            <person name="Hibbett D.S."/>
            <person name="Martin F."/>
        </authorList>
    </citation>
    <scope>NUCLEOTIDE SEQUENCE [LARGE SCALE GENOMIC DNA]</scope>
    <source>
        <strain evidence="3">MAFF 305830</strain>
    </source>
</reference>
<dbReference type="HOGENOM" id="CLU_2039491_0_0_1"/>
<evidence type="ECO:0000313" key="2">
    <source>
        <dbReference type="EMBL" id="KIM29216.1"/>
    </source>
</evidence>
<reference evidence="2 3" key="1">
    <citation type="submission" date="2014-04" db="EMBL/GenBank/DDBJ databases">
        <authorList>
            <consortium name="DOE Joint Genome Institute"/>
            <person name="Kuo A."/>
            <person name="Zuccaro A."/>
            <person name="Kohler A."/>
            <person name="Nagy L.G."/>
            <person name="Floudas D."/>
            <person name="Copeland A."/>
            <person name="Barry K.W."/>
            <person name="Cichocki N."/>
            <person name="Veneault-Fourrey C."/>
            <person name="LaButti K."/>
            <person name="Lindquist E.A."/>
            <person name="Lipzen A."/>
            <person name="Lundell T."/>
            <person name="Morin E."/>
            <person name="Murat C."/>
            <person name="Sun H."/>
            <person name="Tunlid A."/>
            <person name="Henrissat B."/>
            <person name="Grigoriev I.V."/>
            <person name="Hibbett D.S."/>
            <person name="Martin F."/>
            <person name="Nordberg H.P."/>
            <person name="Cantor M.N."/>
            <person name="Hua S.X."/>
        </authorList>
    </citation>
    <scope>NUCLEOTIDE SEQUENCE [LARGE SCALE GENOMIC DNA]</scope>
    <source>
        <strain evidence="2 3">MAFF 305830</strain>
    </source>
</reference>
<dbReference type="AlphaFoldDB" id="A0A0C3BCQ5"/>
<sequence>MDTKTLEPPPGNPSPHHSFEVFSVAGGCKELIPVAHVLVEQEDDFIPILHLQQPELFNSGHNTEIEHSAAAVDMFKHSQMHSCVPSEEKVESSSNAPSAQVPIGRDSLALIQVYAIRKMSK</sequence>